<feature type="compositionally biased region" description="Basic and acidic residues" evidence="1">
    <location>
        <begin position="239"/>
        <end position="249"/>
    </location>
</feature>
<organism evidence="2 3">
    <name type="scientific">Pleurodeles waltl</name>
    <name type="common">Iberian ribbed newt</name>
    <dbReference type="NCBI Taxonomy" id="8319"/>
    <lineage>
        <taxon>Eukaryota</taxon>
        <taxon>Metazoa</taxon>
        <taxon>Chordata</taxon>
        <taxon>Craniata</taxon>
        <taxon>Vertebrata</taxon>
        <taxon>Euteleostomi</taxon>
        <taxon>Amphibia</taxon>
        <taxon>Batrachia</taxon>
        <taxon>Caudata</taxon>
        <taxon>Salamandroidea</taxon>
        <taxon>Salamandridae</taxon>
        <taxon>Pleurodelinae</taxon>
        <taxon>Pleurodeles</taxon>
    </lineage>
</organism>
<dbReference type="AlphaFoldDB" id="A0AAV7X1S4"/>
<gene>
    <name evidence="2" type="ORF">NDU88_005803</name>
</gene>
<evidence type="ECO:0000313" key="3">
    <source>
        <dbReference type="Proteomes" id="UP001066276"/>
    </source>
</evidence>
<feature type="region of interest" description="Disordered" evidence="1">
    <location>
        <begin position="222"/>
        <end position="249"/>
    </location>
</feature>
<accession>A0AAV7X1S4</accession>
<dbReference type="Proteomes" id="UP001066276">
    <property type="component" value="Chromosome 1_1"/>
</dbReference>
<evidence type="ECO:0000313" key="2">
    <source>
        <dbReference type="EMBL" id="KAJ1218220.1"/>
    </source>
</evidence>
<comment type="caution">
    <text evidence="2">The sequence shown here is derived from an EMBL/GenBank/DDBJ whole genome shotgun (WGS) entry which is preliminary data.</text>
</comment>
<evidence type="ECO:0000256" key="1">
    <source>
        <dbReference type="SAM" id="MobiDB-lite"/>
    </source>
</evidence>
<name>A0AAV7X1S4_PLEWA</name>
<dbReference type="EMBL" id="JANPWB010000001">
    <property type="protein sequence ID" value="KAJ1218220.1"/>
    <property type="molecule type" value="Genomic_DNA"/>
</dbReference>
<protein>
    <recommendedName>
        <fullName evidence="4">Tektin</fullName>
    </recommendedName>
</protein>
<proteinExistence type="predicted"/>
<evidence type="ECO:0008006" key="4">
    <source>
        <dbReference type="Google" id="ProtNLM"/>
    </source>
</evidence>
<keyword evidence="3" id="KW-1185">Reference proteome</keyword>
<sequence length="249" mass="27603">MQCGTPVEEKKSMGSDLDLPTSIKTRVAPAGPRISLLWGPSGRTYLSPAYREIARREPPPATRCRAVGLFSPKSRGDGLLQRWVALVRTVPTSGGEAFKDQTRGLDPGAAWSQSHNLESRFGSERFDPVVVRTVLRTHNITGRDAPNQTAWDVGSSINSTLEHKIDALRMDIIHLHEDHKKLKDCVATTESTASELCLTIVDTTMHIKDLQKEVLHLRQRLEDQEGRSSSNNIRMVGLPEHEEGPSLDV</sequence>
<reference evidence="2" key="1">
    <citation type="journal article" date="2022" name="bioRxiv">
        <title>Sequencing and chromosome-scale assembly of the giantPleurodeles waltlgenome.</title>
        <authorList>
            <person name="Brown T."/>
            <person name="Elewa A."/>
            <person name="Iarovenko S."/>
            <person name="Subramanian E."/>
            <person name="Araus A.J."/>
            <person name="Petzold A."/>
            <person name="Susuki M."/>
            <person name="Suzuki K.-i.T."/>
            <person name="Hayashi T."/>
            <person name="Toyoda A."/>
            <person name="Oliveira C."/>
            <person name="Osipova E."/>
            <person name="Leigh N.D."/>
            <person name="Simon A."/>
            <person name="Yun M.H."/>
        </authorList>
    </citation>
    <scope>NUCLEOTIDE SEQUENCE</scope>
    <source>
        <strain evidence="2">20211129_DDA</strain>
        <tissue evidence="2">Liver</tissue>
    </source>
</reference>